<dbReference type="NCBIfam" id="TIGR00364">
    <property type="entry name" value="7-cyano-7-deazaguanine synthase QueC"/>
    <property type="match status" value="1"/>
</dbReference>
<evidence type="ECO:0000256" key="9">
    <source>
        <dbReference type="ARBA" id="ARBA00039149"/>
    </source>
</evidence>
<dbReference type="KEGG" id="scor:J3U87_18435"/>
<evidence type="ECO:0000256" key="6">
    <source>
        <dbReference type="ARBA" id="ARBA00022833"/>
    </source>
</evidence>
<dbReference type="GO" id="GO:0005524">
    <property type="term" value="F:ATP binding"/>
    <property type="evidence" value="ECO:0007669"/>
    <property type="project" value="UniProtKB-UniRule"/>
</dbReference>
<accession>A0A8A4TEB9</accession>
<comment type="pathway">
    <text evidence="1 11">Purine metabolism; 7-cyano-7-deazaguanine biosynthesis.</text>
</comment>
<dbReference type="HAMAP" id="MF_01633">
    <property type="entry name" value="QueC"/>
    <property type="match status" value="1"/>
</dbReference>
<evidence type="ECO:0000256" key="3">
    <source>
        <dbReference type="ARBA" id="ARBA00022723"/>
    </source>
</evidence>
<comment type="cofactor">
    <cofactor evidence="11">
        <name>Zn(2+)</name>
        <dbReference type="ChEBI" id="CHEBI:29105"/>
    </cofactor>
    <text evidence="11">Binds 1 zinc ion per subunit.</text>
</comment>
<evidence type="ECO:0000256" key="2">
    <source>
        <dbReference type="ARBA" id="ARBA00022598"/>
    </source>
</evidence>
<dbReference type="AlphaFoldDB" id="A0A8A4TEB9"/>
<evidence type="ECO:0000256" key="11">
    <source>
        <dbReference type="HAMAP-Rule" id="MF_01633"/>
    </source>
</evidence>
<organism evidence="12 13">
    <name type="scientific">Sulfidibacter corallicola</name>
    <dbReference type="NCBI Taxonomy" id="2818388"/>
    <lineage>
        <taxon>Bacteria</taxon>
        <taxon>Pseudomonadati</taxon>
        <taxon>Acidobacteriota</taxon>
        <taxon>Holophagae</taxon>
        <taxon>Acanthopleuribacterales</taxon>
        <taxon>Acanthopleuribacteraceae</taxon>
        <taxon>Sulfidibacter</taxon>
    </lineage>
</organism>
<evidence type="ECO:0000256" key="8">
    <source>
        <dbReference type="ARBA" id="ARBA00037993"/>
    </source>
</evidence>
<dbReference type="PIRSF" id="PIRSF006293">
    <property type="entry name" value="ExsB"/>
    <property type="match status" value="1"/>
</dbReference>
<evidence type="ECO:0000256" key="1">
    <source>
        <dbReference type="ARBA" id="ARBA00005061"/>
    </source>
</evidence>
<evidence type="ECO:0000313" key="12">
    <source>
        <dbReference type="EMBL" id="QTD47574.1"/>
    </source>
</evidence>
<comment type="caution">
    <text evidence="11">Lacks conserved residue(s) required for the propagation of feature annotation.</text>
</comment>
<dbReference type="GO" id="GO:0008270">
    <property type="term" value="F:zinc ion binding"/>
    <property type="evidence" value="ECO:0007669"/>
    <property type="project" value="UniProtKB-UniRule"/>
</dbReference>
<feature type="binding site" evidence="11">
    <location>
        <position position="180"/>
    </location>
    <ligand>
        <name>Zn(2+)</name>
        <dbReference type="ChEBI" id="CHEBI:29105"/>
    </ligand>
</feature>
<dbReference type="GO" id="GO:0016879">
    <property type="term" value="F:ligase activity, forming carbon-nitrogen bonds"/>
    <property type="evidence" value="ECO:0007669"/>
    <property type="project" value="UniProtKB-UniRule"/>
</dbReference>
<dbReference type="SUPFAM" id="SSF52402">
    <property type="entry name" value="Adenine nucleotide alpha hydrolases-like"/>
    <property type="match status" value="1"/>
</dbReference>
<dbReference type="PANTHER" id="PTHR42914">
    <property type="entry name" value="7-CYANO-7-DEAZAGUANINE SYNTHASE"/>
    <property type="match status" value="1"/>
</dbReference>
<keyword evidence="4 11" id="KW-0547">Nucleotide-binding</keyword>
<dbReference type="CDD" id="cd01995">
    <property type="entry name" value="QueC-like"/>
    <property type="match status" value="1"/>
</dbReference>
<comment type="similarity">
    <text evidence="8 11">Belongs to the QueC family.</text>
</comment>
<name>A0A8A4TEB9_SULCO</name>
<evidence type="ECO:0000256" key="4">
    <source>
        <dbReference type="ARBA" id="ARBA00022741"/>
    </source>
</evidence>
<keyword evidence="2 11" id="KW-0436">Ligase</keyword>
<feature type="binding site" evidence="11">
    <location>
        <position position="183"/>
    </location>
    <ligand>
        <name>Zn(2+)</name>
        <dbReference type="ChEBI" id="CHEBI:29105"/>
    </ligand>
</feature>
<reference evidence="12" key="1">
    <citation type="submission" date="2021-03" db="EMBL/GenBank/DDBJ databases">
        <title>Acanthopleuribacteraceae sp. M133.</title>
        <authorList>
            <person name="Wang G."/>
        </authorList>
    </citation>
    <scope>NUCLEOTIDE SEQUENCE</scope>
    <source>
        <strain evidence="12">M133</strain>
    </source>
</reference>
<keyword evidence="6 11" id="KW-0862">Zinc</keyword>
<keyword evidence="3 11" id="KW-0479">Metal-binding</keyword>
<dbReference type="GO" id="GO:0008616">
    <property type="term" value="P:tRNA queuosine(34) biosynthetic process"/>
    <property type="evidence" value="ECO:0007669"/>
    <property type="project" value="UniProtKB-UniRule"/>
</dbReference>
<dbReference type="PANTHER" id="PTHR42914:SF1">
    <property type="entry name" value="7-CYANO-7-DEAZAGUANINE SYNTHASE"/>
    <property type="match status" value="1"/>
</dbReference>
<dbReference type="Gene3D" id="3.40.50.620">
    <property type="entry name" value="HUPs"/>
    <property type="match status" value="1"/>
</dbReference>
<dbReference type="InterPro" id="IPR018317">
    <property type="entry name" value="QueC"/>
</dbReference>
<dbReference type="EMBL" id="CP071793">
    <property type="protein sequence ID" value="QTD47574.1"/>
    <property type="molecule type" value="Genomic_DNA"/>
</dbReference>
<proteinExistence type="inferred from homology"/>
<dbReference type="Proteomes" id="UP000663929">
    <property type="component" value="Chromosome"/>
</dbReference>
<evidence type="ECO:0000256" key="7">
    <source>
        <dbReference type="ARBA" id="ARBA00022840"/>
    </source>
</evidence>
<feature type="binding site" evidence="11">
    <location>
        <position position="186"/>
    </location>
    <ligand>
        <name>Zn(2+)</name>
        <dbReference type="ChEBI" id="CHEBI:29105"/>
    </ligand>
</feature>
<dbReference type="UniPathway" id="UPA00391"/>
<dbReference type="Pfam" id="PF06508">
    <property type="entry name" value="QueC"/>
    <property type="match status" value="1"/>
</dbReference>
<protein>
    <recommendedName>
        <fullName evidence="9 11">7-cyano-7-deazaguanine synthase</fullName>
        <ecNumber evidence="9 11">6.3.4.20</ecNumber>
    </recommendedName>
    <alternativeName>
        <fullName evidence="11">7-cyano-7-carbaguanine synthase</fullName>
    </alternativeName>
    <alternativeName>
        <fullName evidence="11">PreQ(0) synthase</fullName>
    </alternativeName>
    <alternativeName>
        <fullName evidence="11">Queuosine biosynthesis protein QueC</fullName>
    </alternativeName>
</protein>
<dbReference type="EC" id="6.3.4.20" evidence="9 11"/>
<keyword evidence="7 11" id="KW-0067">ATP-binding</keyword>
<dbReference type="InterPro" id="IPR014729">
    <property type="entry name" value="Rossmann-like_a/b/a_fold"/>
</dbReference>
<evidence type="ECO:0000256" key="10">
    <source>
        <dbReference type="ARBA" id="ARBA00047890"/>
    </source>
</evidence>
<comment type="catalytic activity">
    <reaction evidence="10 11">
        <text>7-carboxy-7-carbaguanine + NH4(+) + 2 ATP = 7-cyano-7-carbaguanine + 2 AMP + 2 diphosphate + 2 H(+)</text>
        <dbReference type="Rhea" id="RHEA:27982"/>
        <dbReference type="ChEBI" id="CHEBI:15378"/>
        <dbReference type="ChEBI" id="CHEBI:28938"/>
        <dbReference type="ChEBI" id="CHEBI:30616"/>
        <dbReference type="ChEBI" id="CHEBI:33019"/>
        <dbReference type="ChEBI" id="CHEBI:45075"/>
        <dbReference type="ChEBI" id="CHEBI:61036"/>
        <dbReference type="ChEBI" id="CHEBI:456215"/>
        <dbReference type="EC" id="6.3.4.20"/>
    </reaction>
</comment>
<feature type="binding site" evidence="11">
    <location>
        <position position="172"/>
    </location>
    <ligand>
        <name>Zn(2+)</name>
        <dbReference type="ChEBI" id="CHEBI:29105"/>
    </ligand>
</feature>
<gene>
    <name evidence="11 12" type="primary">queC</name>
    <name evidence="12" type="ORF">J3U87_18435</name>
</gene>
<keyword evidence="5 11" id="KW-0671">Queuosine biosynthesis</keyword>
<keyword evidence="13" id="KW-1185">Reference proteome</keyword>
<evidence type="ECO:0000313" key="13">
    <source>
        <dbReference type="Proteomes" id="UP000663929"/>
    </source>
</evidence>
<evidence type="ECO:0000256" key="5">
    <source>
        <dbReference type="ARBA" id="ARBA00022785"/>
    </source>
</evidence>
<sequence>MTAAIARETYEPALLHVQYGQRTEARELRAFHEIADHYGVKHRLVTNLNHLKLIGGSSLTDADMDVADADLDAEGVPTSYVPFRNAHLLAIATSWAEVIGAKRIFIGAVEEDSSGYPDCRLSFMEAYNQLIALGTKPDTEIRIETPLIKMNKAEIVTRGFELDAPLSLTWSCYQESDKACGHCDSCGLRLRGFARAGQRDPIPYHDDADRDRYL</sequence>
<comment type="function">
    <text evidence="11">Catalyzes the ATP-dependent conversion of 7-carboxy-7-deazaguanine (CDG) to 7-cyano-7-deazaguanine (preQ(0)).</text>
</comment>